<reference evidence="1" key="1">
    <citation type="submission" date="2021-01" db="EMBL/GenBank/DDBJ databases">
        <authorList>
            <person name="Corre E."/>
            <person name="Pelletier E."/>
            <person name="Niang G."/>
            <person name="Scheremetjew M."/>
            <person name="Finn R."/>
            <person name="Kale V."/>
            <person name="Holt S."/>
            <person name="Cochrane G."/>
            <person name="Meng A."/>
            <person name="Brown T."/>
            <person name="Cohen L."/>
        </authorList>
    </citation>
    <scope>NUCLEOTIDE SEQUENCE</scope>
    <source>
        <strain evidence="1">308</strain>
    </source>
</reference>
<proteinExistence type="predicted"/>
<dbReference type="InterPro" id="IPR028131">
    <property type="entry name" value="VASH1"/>
</dbReference>
<name>A0A7S1C066_9STRA</name>
<dbReference type="PANTHER" id="PTHR15750">
    <property type="entry name" value="VASOHIBIN-1-LIKE ISOFORM X2"/>
    <property type="match status" value="1"/>
</dbReference>
<dbReference type="EMBL" id="HBFR01042043">
    <property type="protein sequence ID" value="CAD8903517.1"/>
    <property type="molecule type" value="Transcribed_RNA"/>
</dbReference>
<dbReference type="Pfam" id="PF14822">
    <property type="entry name" value="Vasohibin"/>
    <property type="match status" value="1"/>
</dbReference>
<evidence type="ECO:0000313" key="1">
    <source>
        <dbReference type="EMBL" id="CAD8903517.1"/>
    </source>
</evidence>
<accession>A0A7S1C066</accession>
<dbReference type="PANTHER" id="PTHR15750:SF2">
    <property type="entry name" value="VASOHIBIN"/>
    <property type="match status" value="1"/>
</dbReference>
<organism evidence="1">
    <name type="scientific">Corethron hystrix</name>
    <dbReference type="NCBI Taxonomy" id="216773"/>
    <lineage>
        <taxon>Eukaryota</taxon>
        <taxon>Sar</taxon>
        <taxon>Stramenopiles</taxon>
        <taxon>Ochrophyta</taxon>
        <taxon>Bacillariophyta</taxon>
        <taxon>Coscinodiscophyceae</taxon>
        <taxon>Corethrophycidae</taxon>
        <taxon>Corethrales</taxon>
        <taxon>Corethraceae</taxon>
        <taxon>Corethron</taxon>
    </lineage>
</organism>
<sequence length="126" mass="15007">MYKQVRYASLFSMVEEFLERYKAVGHVVARVMVGLPVSHDDFGEQQVKWKFLKLDLKTMSLDTMESCLNRYARECEKLMEYYLYAGKVPPKCDKEYMTGKMDAARRSVRKRHIWNKETINSKYKSK</sequence>
<protein>
    <submittedName>
        <fullName evidence="1">Uncharacterized protein</fullName>
    </submittedName>
</protein>
<dbReference type="AlphaFoldDB" id="A0A7S1C066"/>
<gene>
    <name evidence="1" type="ORF">CHYS00102_LOCUS30737</name>
</gene>
<dbReference type="GO" id="GO:0005737">
    <property type="term" value="C:cytoplasm"/>
    <property type="evidence" value="ECO:0007669"/>
    <property type="project" value="InterPro"/>
</dbReference>